<protein>
    <recommendedName>
        <fullName evidence="3">C2 domain-containing protein</fullName>
    </recommendedName>
</protein>
<dbReference type="OrthoDB" id="2691276at2759"/>
<organism evidence="1 2">
    <name type="scientific">Rhizopogon vesiculosus</name>
    <dbReference type="NCBI Taxonomy" id="180088"/>
    <lineage>
        <taxon>Eukaryota</taxon>
        <taxon>Fungi</taxon>
        <taxon>Dikarya</taxon>
        <taxon>Basidiomycota</taxon>
        <taxon>Agaricomycotina</taxon>
        <taxon>Agaricomycetes</taxon>
        <taxon>Agaricomycetidae</taxon>
        <taxon>Boletales</taxon>
        <taxon>Suillineae</taxon>
        <taxon>Rhizopogonaceae</taxon>
        <taxon>Rhizopogon</taxon>
    </lineage>
</organism>
<proteinExistence type="predicted"/>
<feature type="non-terminal residue" evidence="1">
    <location>
        <position position="168"/>
    </location>
</feature>
<dbReference type="EMBL" id="LVVM01005301">
    <property type="protein sequence ID" value="OJA10974.1"/>
    <property type="molecule type" value="Genomic_DNA"/>
</dbReference>
<dbReference type="AlphaFoldDB" id="A0A1J8PP97"/>
<comment type="caution">
    <text evidence="1">The sequence shown here is derived from an EMBL/GenBank/DDBJ whole genome shotgun (WGS) entry which is preliminary data.</text>
</comment>
<gene>
    <name evidence="1" type="ORF">AZE42_13247</name>
</gene>
<keyword evidence="2" id="KW-1185">Reference proteome</keyword>
<evidence type="ECO:0008006" key="3">
    <source>
        <dbReference type="Google" id="ProtNLM"/>
    </source>
</evidence>
<dbReference type="Proteomes" id="UP000183567">
    <property type="component" value="Unassembled WGS sequence"/>
</dbReference>
<sequence>MPAGLYVSVSTAYGQWNTPIKTVRADCSVPWNESLIIQRRPLMVPQWLKPIFPSTSKTAHLEIRASFETVMLGRGELVGKVEIGLEELLVYGKQFGLHATIQPSEIDITTDAAHEAYTLYRQSNHHNDLDIAIKRFEIALDQCPPGHLHRAAALSNIAHAILYGFTKG</sequence>
<name>A0A1J8PP97_9AGAM</name>
<evidence type="ECO:0000313" key="2">
    <source>
        <dbReference type="Proteomes" id="UP000183567"/>
    </source>
</evidence>
<reference evidence="1 2" key="1">
    <citation type="submission" date="2016-03" db="EMBL/GenBank/DDBJ databases">
        <title>Comparative genomics of the ectomycorrhizal sister species Rhizopogon vinicolor and Rhizopogon vesiculosus (Basidiomycota: Boletales) reveals a divergence of the mating type B locus.</title>
        <authorList>
            <person name="Mujic A.B."/>
            <person name="Kuo A."/>
            <person name="Tritt A."/>
            <person name="Lipzen A."/>
            <person name="Chen C."/>
            <person name="Johnson J."/>
            <person name="Sharma A."/>
            <person name="Barry K."/>
            <person name="Grigoriev I.V."/>
            <person name="Spatafora J.W."/>
        </authorList>
    </citation>
    <scope>NUCLEOTIDE SEQUENCE [LARGE SCALE GENOMIC DNA]</scope>
    <source>
        <strain evidence="1 2">AM-OR11-056</strain>
    </source>
</reference>
<accession>A0A1J8PP97</accession>
<evidence type="ECO:0000313" key="1">
    <source>
        <dbReference type="EMBL" id="OJA10974.1"/>
    </source>
</evidence>